<organism evidence="1 2">
    <name type="scientific">Ohtaekwangia koreensis</name>
    <dbReference type="NCBI Taxonomy" id="688867"/>
    <lineage>
        <taxon>Bacteria</taxon>
        <taxon>Pseudomonadati</taxon>
        <taxon>Bacteroidota</taxon>
        <taxon>Cytophagia</taxon>
        <taxon>Cytophagales</taxon>
        <taxon>Fulvivirgaceae</taxon>
        <taxon>Ohtaekwangia</taxon>
    </lineage>
</organism>
<name>A0A1T5KRM9_9BACT</name>
<dbReference type="RefSeq" id="WP_143785716.1">
    <property type="nucleotide sequence ID" value="NZ_FUZU01000001.1"/>
</dbReference>
<protein>
    <submittedName>
        <fullName evidence="1">Uncharacterized protein</fullName>
    </submittedName>
</protein>
<dbReference type="OrthoDB" id="1493913at2"/>
<proteinExistence type="predicted"/>
<gene>
    <name evidence="1" type="ORF">SAMN05660236_2523</name>
</gene>
<accession>A0A1T5KRM9</accession>
<evidence type="ECO:0000313" key="2">
    <source>
        <dbReference type="Proteomes" id="UP000190961"/>
    </source>
</evidence>
<dbReference type="STRING" id="688867.SAMN05660236_2523"/>
<evidence type="ECO:0000313" key="1">
    <source>
        <dbReference type="EMBL" id="SKC66321.1"/>
    </source>
</evidence>
<dbReference type="EMBL" id="FUZU01000001">
    <property type="protein sequence ID" value="SKC66321.1"/>
    <property type="molecule type" value="Genomic_DNA"/>
</dbReference>
<sequence>MEAYRNEDIVSTLLRYGFIELFLRMDETLLNEIWSYPGNRDKLYELITDHDAPEEARFLSSEILFLKEKNFPPDNLKNELSQLYASILGQGGSVNANIWGLPGFLNGGTGQHVVALGQAIVKDFSSLLQNTGSVYYEGSREAMQGNAYKYRIKDLAAFFLATVLNIPYTVYKEPESRDEEIEGLKQNLNKEWGRN</sequence>
<keyword evidence="2" id="KW-1185">Reference proteome</keyword>
<dbReference type="AlphaFoldDB" id="A0A1T5KRM9"/>
<reference evidence="1 2" key="1">
    <citation type="submission" date="2017-02" db="EMBL/GenBank/DDBJ databases">
        <authorList>
            <person name="Peterson S.W."/>
        </authorList>
    </citation>
    <scope>NUCLEOTIDE SEQUENCE [LARGE SCALE GENOMIC DNA]</scope>
    <source>
        <strain evidence="1 2">DSM 25262</strain>
    </source>
</reference>
<dbReference type="Proteomes" id="UP000190961">
    <property type="component" value="Unassembled WGS sequence"/>
</dbReference>